<protein>
    <submittedName>
        <fullName evidence="3">Uncharacterized protein</fullName>
    </submittedName>
</protein>
<keyword evidence="1" id="KW-0175">Coiled coil</keyword>
<accession>A0AAE8N1H8</accession>
<feature type="compositionally biased region" description="Polar residues" evidence="2">
    <location>
        <begin position="681"/>
        <end position="700"/>
    </location>
</feature>
<sequence length="741" mass="81646">MPDDDHTVAHRKVEAARTFCLDWLERLGDLKTADEAYDNDMHKLQREVDAEKEKIFTPGLDRHEMARIAERMLELRVQLRDLETSRESTSDARKKAHSELRRAQLKDLVDGIKGIAGETSWVTASPRQAALPAPEQGNQHPHPGSRQAKSPPSKLDHHDLEKLQRGDGNAQNTNSESPGSLRDKSHGGRVPLEKENPSPSSDPSNSSQPPPTPPVRPTPEAVLSQGRRSAPKRRAAVESDNARRAGLGGTTAEIADESPSRPIKRRRVDDHPSGGEEEVDSPSEPLPEPGSFAKRAIRYDDVHQNGRAKYRHFIVEYKGKYYICICEVHGLHFKGDILRGVGTHINSPKHNCGSRLFSVGLELLGIQVLGCNSTLADKHNRMLTAAIEKGEYTVLDWCNLPREQQEQIPLSSCGLAALKRSGSALPKGQSGTTSPHSRAGTTPSGAKFATAASRRKGRRSSQPQRGFKGVTDAVPGKAYFGQRPDGTWCGLIALPRGEVFGDPTFEEIGFPSALADTQVLRTVPGCYRYSRFQRRYLGWDEGFEDGGASVTRREFPVILFDGRPFPSQSQVAWVSAQDLRPYDLTDPSAVGVPNLHSFGKLLKERRNKLKDEIEVEGDKDDEDTDEDDQDEDEDEAKSADESDADHDEEKEHKNGKGKGKGKENKGGAGKNTGDGGRQRPQDTNGPTKETTRTRPSSQWYRQRISAPTGEASSVVSTVKEHARNSDTLYTTGEPKCINKCI</sequence>
<feature type="coiled-coil region" evidence="1">
    <location>
        <begin position="34"/>
        <end position="85"/>
    </location>
</feature>
<reference evidence="3" key="1">
    <citation type="submission" date="2018-03" db="EMBL/GenBank/DDBJ databases">
        <authorList>
            <person name="Guldener U."/>
        </authorList>
    </citation>
    <scope>NUCLEOTIDE SEQUENCE</scope>
</reference>
<feature type="compositionally biased region" description="Basic and acidic residues" evidence="2">
    <location>
        <begin position="181"/>
        <end position="196"/>
    </location>
</feature>
<feature type="compositionally biased region" description="Polar residues" evidence="2">
    <location>
        <begin position="429"/>
        <end position="444"/>
    </location>
</feature>
<name>A0AAE8N1H8_9PEZI</name>
<feature type="compositionally biased region" description="Pro residues" evidence="2">
    <location>
        <begin position="208"/>
        <end position="217"/>
    </location>
</feature>
<feature type="compositionally biased region" description="Polar residues" evidence="2">
    <location>
        <begin position="169"/>
        <end position="178"/>
    </location>
</feature>
<keyword evidence="4" id="KW-1185">Reference proteome</keyword>
<evidence type="ECO:0000256" key="2">
    <source>
        <dbReference type="SAM" id="MobiDB-lite"/>
    </source>
</evidence>
<dbReference type="Proteomes" id="UP001187682">
    <property type="component" value="Unassembled WGS sequence"/>
</dbReference>
<evidence type="ECO:0000313" key="4">
    <source>
        <dbReference type="Proteomes" id="UP001187682"/>
    </source>
</evidence>
<feature type="compositionally biased region" description="Basic and acidic residues" evidence="2">
    <location>
        <begin position="154"/>
        <end position="165"/>
    </location>
</feature>
<feature type="compositionally biased region" description="Gly residues" evidence="2">
    <location>
        <begin position="666"/>
        <end position="675"/>
    </location>
</feature>
<evidence type="ECO:0000256" key="1">
    <source>
        <dbReference type="SAM" id="Coils"/>
    </source>
</evidence>
<evidence type="ECO:0000313" key="3">
    <source>
        <dbReference type="EMBL" id="SPO03684.1"/>
    </source>
</evidence>
<feature type="compositionally biased region" description="Acidic residues" evidence="2">
    <location>
        <begin position="613"/>
        <end position="646"/>
    </location>
</feature>
<feature type="compositionally biased region" description="Low complexity" evidence="2">
    <location>
        <begin position="197"/>
        <end position="207"/>
    </location>
</feature>
<gene>
    <name evidence="3" type="ORF">DNG_06367</name>
</gene>
<feature type="region of interest" description="Disordered" evidence="2">
    <location>
        <begin position="424"/>
        <end position="470"/>
    </location>
</feature>
<organism evidence="3 4">
    <name type="scientific">Cephalotrichum gorgonifer</name>
    <dbReference type="NCBI Taxonomy" id="2041049"/>
    <lineage>
        <taxon>Eukaryota</taxon>
        <taxon>Fungi</taxon>
        <taxon>Dikarya</taxon>
        <taxon>Ascomycota</taxon>
        <taxon>Pezizomycotina</taxon>
        <taxon>Sordariomycetes</taxon>
        <taxon>Hypocreomycetidae</taxon>
        <taxon>Microascales</taxon>
        <taxon>Microascaceae</taxon>
        <taxon>Cephalotrichum</taxon>
    </lineage>
</organism>
<feature type="compositionally biased region" description="Basic and acidic residues" evidence="2">
    <location>
        <begin position="647"/>
        <end position="665"/>
    </location>
</feature>
<dbReference type="AlphaFoldDB" id="A0AAE8N1H8"/>
<feature type="region of interest" description="Disordered" evidence="2">
    <location>
        <begin position="612"/>
        <end position="716"/>
    </location>
</feature>
<proteinExistence type="predicted"/>
<feature type="region of interest" description="Disordered" evidence="2">
    <location>
        <begin position="131"/>
        <end position="291"/>
    </location>
</feature>
<comment type="caution">
    <text evidence="3">The sequence shown here is derived from an EMBL/GenBank/DDBJ whole genome shotgun (WGS) entry which is preliminary data.</text>
</comment>
<dbReference type="EMBL" id="ONZQ02000008">
    <property type="protein sequence ID" value="SPO03684.1"/>
    <property type="molecule type" value="Genomic_DNA"/>
</dbReference>